<dbReference type="EMBL" id="NRRY01000010">
    <property type="protein sequence ID" value="MBK1618467.1"/>
    <property type="molecule type" value="Genomic_DNA"/>
</dbReference>
<accession>A0A9X1B4C8</accession>
<dbReference type="RefSeq" id="WP_200242055.1">
    <property type="nucleotide sequence ID" value="NZ_NRRY01000010.1"/>
</dbReference>
<evidence type="ECO:0000313" key="2">
    <source>
        <dbReference type="Proteomes" id="UP001138768"/>
    </source>
</evidence>
<proteinExistence type="predicted"/>
<gene>
    <name evidence="1" type="ORF">CKO42_08455</name>
</gene>
<comment type="caution">
    <text evidence="1">The sequence shown here is derived from an EMBL/GenBank/DDBJ whole genome shotgun (WGS) entry which is preliminary data.</text>
</comment>
<protein>
    <submittedName>
        <fullName evidence="1">Uncharacterized protein</fullName>
    </submittedName>
</protein>
<keyword evidence="2" id="KW-1185">Reference proteome</keyword>
<reference evidence="1 2" key="1">
    <citation type="journal article" date="2020" name="Microorganisms">
        <title>Osmotic Adaptation and Compatible Solute Biosynthesis of Phototrophic Bacteria as Revealed from Genome Analyses.</title>
        <authorList>
            <person name="Imhoff J.F."/>
            <person name="Rahn T."/>
            <person name="Kunzel S."/>
            <person name="Keller A."/>
            <person name="Neulinger S.C."/>
        </authorList>
    </citation>
    <scope>NUCLEOTIDE SEQUENCE [LARGE SCALE GENOMIC DNA]</scope>
    <source>
        <strain evidence="1 2">DSM 25653</strain>
    </source>
</reference>
<sequence>MVSSNTDVRTLVRGAMKQYPWLTTEPGSKHWRLRSQRTQDFIPIPFSPSEHRIIKHLRAQIRRLATTGDGFIAAKRAC</sequence>
<name>A0A9X1B4C8_9GAMM</name>
<organism evidence="1 2">
    <name type="scientific">Lamprobacter modestohalophilus</name>
    <dbReference type="NCBI Taxonomy" id="1064514"/>
    <lineage>
        <taxon>Bacteria</taxon>
        <taxon>Pseudomonadati</taxon>
        <taxon>Pseudomonadota</taxon>
        <taxon>Gammaproteobacteria</taxon>
        <taxon>Chromatiales</taxon>
        <taxon>Chromatiaceae</taxon>
        <taxon>Lamprobacter</taxon>
    </lineage>
</organism>
<dbReference type="AlphaFoldDB" id="A0A9X1B4C8"/>
<evidence type="ECO:0000313" key="1">
    <source>
        <dbReference type="EMBL" id="MBK1618467.1"/>
    </source>
</evidence>
<dbReference type="Proteomes" id="UP001138768">
    <property type="component" value="Unassembled WGS sequence"/>
</dbReference>